<evidence type="ECO:0000256" key="2">
    <source>
        <dbReference type="ARBA" id="ARBA00022692"/>
    </source>
</evidence>
<dbReference type="CDD" id="cd04011">
    <property type="entry name" value="C2B_Ferlin"/>
    <property type="match status" value="1"/>
</dbReference>
<dbReference type="InterPro" id="IPR012561">
    <property type="entry name" value="Ferlin_B-domain"/>
</dbReference>
<accession>A0A834E6J0</accession>
<protein>
    <submittedName>
        <fullName evidence="8">Dysferlin</fullName>
    </submittedName>
</protein>
<dbReference type="Proteomes" id="UP000664940">
    <property type="component" value="Unassembled WGS sequence"/>
</dbReference>
<feature type="region of interest" description="Disordered" evidence="6">
    <location>
        <begin position="1"/>
        <end position="97"/>
    </location>
</feature>
<dbReference type="SUPFAM" id="SSF49562">
    <property type="entry name" value="C2 domain (Calcium/lipid-binding domain, CaLB)"/>
    <property type="match status" value="2"/>
</dbReference>
<dbReference type="SMART" id="SM01201">
    <property type="entry name" value="FerB"/>
    <property type="match status" value="1"/>
</dbReference>
<evidence type="ECO:0000256" key="4">
    <source>
        <dbReference type="ARBA" id="ARBA00022989"/>
    </source>
</evidence>
<evidence type="ECO:0000313" key="9">
    <source>
        <dbReference type="Proteomes" id="UP000664940"/>
    </source>
</evidence>
<dbReference type="Pfam" id="PF08151">
    <property type="entry name" value="FerI"/>
    <property type="match status" value="1"/>
</dbReference>
<dbReference type="GO" id="GO:0031410">
    <property type="term" value="C:cytoplasmic vesicle"/>
    <property type="evidence" value="ECO:0007669"/>
    <property type="project" value="TreeGrafter"/>
</dbReference>
<proteinExistence type="predicted"/>
<dbReference type="PANTHER" id="PTHR12546">
    <property type="entry name" value="FER-1-LIKE"/>
    <property type="match status" value="1"/>
</dbReference>
<dbReference type="GO" id="GO:0050765">
    <property type="term" value="P:negative regulation of phagocytosis"/>
    <property type="evidence" value="ECO:0007669"/>
    <property type="project" value="TreeGrafter"/>
</dbReference>
<dbReference type="InterPro" id="IPR012968">
    <property type="entry name" value="FerIin_dom"/>
</dbReference>
<dbReference type="InterPro" id="IPR000008">
    <property type="entry name" value="C2_dom"/>
</dbReference>
<evidence type="ECO:0000259" key="7">
    <source>
        <dbReference type="PROSITE" id="PS50004"/>
    </source>
</evidence>
<evidence type="ECO:0000256" key="1">
    <source>
        <dbReference type="ARBA" id="ARBA00004167"/>
    </source>
</evidence>
<evidence type="ECO:0000313" key="8">
    <source>
        <dbReference type="EMBL" id="KAF6103102.1"/>
    </source>
</evidence>
<sequence>MPRPFGSSVSSEGPRAGPEGPRAHSHPLLPDTGGEEDTEDQGLTGDEAEPFPDQSGVPGPGASTTPKKPASHPPPYHPGTKRKRTTPTPRKVLSDKPQDFQIRVQVIEGRQLPGVNIKPVVKVTAAGQTKRTRIHKGNSPLFNETLFFNVFDSPAELFDEPIFITVVDSRSLRTDALIGEFRMDVGTVYREPRHAYLRKWLLLSDPDDFSAGARGYLKASLCVLGPGDEAPLERKDPSEDKEDIESNLLRPIGVALRGAHFCLRVFRAEDLPQMDDAVMDNVKQLFGFDSNRKNLVDPFVEVSFAGKMLCSKILEKTANPQWNQSITLPAMFPSMCEKMRIRVMDWDRLTHNDIVATTYLSMSKISAPGGEIEEEPAGVAKLPPTSDMDDHLGFLPTFGPCYVNLYGSPREFTGFPDPYAELNMGKGEGVAYRGRVLLSLETKLVEHSEQKVEDLLADDILRVEKYLRRRKYSLFAAFYSASMLQDVDDAIQFEVSIGNYGNKFDTTCLPLASTTQYSRAVFDGCHYYYLPWGNVKPVVVLSSYWEDISHRVETQNQLLGIADRLEAGLEQVHLALKAQGSAAEDAAALAAQLMDELIADCSQPLRNVQEMPSATYLDQYLYKLRTRHLTQITEAALALKLGHCELPATLEQAEDWLLRLRALADEPQNSLPDIVIWMLQGDKRVAYQRVPANEVLFSRRGASYCGKNCGKLQTIFLKVGSFSSSHDYIFLVQGLSPAPFVAPPVV</sequence>
<dbReference type="CDD" id="cd04018">
    <property type="entry name" value="C2C_Ferlin"/>
    <property type="match status" value="1"/>
</dbReference>
<dbReference type="SMART" id="SM01200">
    <property type="entry name" value="FerA"/>
    <property type="match status" value="1"/>
</dbReference>
<evidence type="ECO:0000256" key="6">
    <source>
        <dbReference type="SAM" id="MobiDB-lite"/>
    </source>
</evidence>
<reference evidence="8 9" key="1">
    <citation type="journal article" date="2020" name="Nature">
        <title>Six reference-quality genomes reveal evolution of bat adaptations.</title>
        <authorList>
            <person name="Jebb D."/>
            <person name="Huang Z."/>
            <person name="Pippel M."/>
            <person name="Hughes G.M."/>
            <person name="Lavrichenko K."/>
            <person name="Devanna P."/>
            <person name="Winkler S."/>
            <person name="Jermiin L.S."/>
            <person name="Skirmuntt E.C."/>
            <person name="Katzourakis A."/>
            <person name="Burkitt-Gray L."/>
            <person name="Ray D.A."/>
            <person name="Sullivan K.A.M."/>
            <person name="Roscito J.G."/>
            <person name="Kirilenko B.M."/>
            <person name="Davalos L.M."/>
            <person name="Corthals A.P."/>
            <person name="Power M.L."/>
            <person name="Jones G."/>
            <person name="Ransome R.D."/>
            <person name="Dechmann D.K.N."/>
            <person name="Locatelli A.G."/>
            <person name="Puechmaille S.J."/>
            <person name="Fedrigo O."/>
            <person name="Jarvis E.D."/>
            <person name="Hiller M."/>
            <person name="Vernes S.C."/>
            <person name="Myers E.W."/>
            <person name="Teeling E.C."/>
        </authorList>
    </citation>
    <scope>NUCLEOTIDE SEQUENCE [LARGE SCALE GENOMIC DNA]</scope>
    <source>
        <strain evidence="8">Bat1K_MPI-CBG_1</strain>
    </source>
</reference>
<dbReference type="GO" id="GO:0033292">
    <property type="term" value="P:T-tubule organization"/>
    <property type="evidence" value="ECO:0007669"/>
    <property type="project" value="TreeGrafter"/>
</dbReference>
<feature type="domain" description="C2" evidence="7">
    <location>
        <begin position="83"/>
        <end position="201"/>
    </location>
</feature>
<comment type="caution">
    <text evidence="8">The sequence shown here is derived from an EMBL/GenBank/DDBJ whole genome shotgun (WGS) entry which is preliminary data.</text>
</comment>
<dbReference type="Pfam" id="PF08165">
    <property type="entry name" value="FerA"/>
    <property type="match status" value="1"/>
</dbReference>
<dbReference type="EMBL" id="JABVXQ010000006">
    <property type="protein sequence ID" value="KAF6103102.1"/>
    <property type="molecule type" value="Genomic_DNA"/>
</dbReference>
<keyword evidence="2" id="KW-0812">Transmembrane</keyword>
<dbReference type="InterPro" id="IPR037720">
    <property type="entry name" value="C2B_Ferlin"/>
</dbReference>
<dbReference type="GO" id="GO:0006906">
    <property type="term" value="P:vesicle fusion"/>
    <property type="evidence" value="ECO:0007669"/>
    <property type="project" value="TreeGrafter"/>
</dbReference>
<name>A0A834E6J0_9CHIR</name>
<dbReference type="AlphaFoldDB" id="A0A834E6J0"/>
<dbReference type="FunFam" id="2.60.40.150:FF:000037">
    <property type="entry name" value="dysferlin isoform X2"/>
    <property type="match status" value="1"/>
</dbReference>
<dbReference type="Pfam" id="PF00168">
    <property type="entry name" value="C2"/>
    <property type="match status" value="2"/>
</dbReference>
<dbReference type="PANTHER" id="PTHR12546:SF44">
    <property type="entry name" value="DYSFERLIN"/>
    <property type="match status" value="1"/>
</dbReference>
<dbReference type="FunFam" id="2.60.40.150:FF:000033">
    <property type="entry name" value="dysferlin isoform X2"/>
    <property type="match status" value="1"/>
</dbReference>
<evidence type="ECO:0000256" key="3">
    <source>
        <dbReference type="ARBA" id="ARBA00022737"/>
    </source>
</evidence>
<feature type="domain" description="C2" evidence="7">
    <location>
        <begin position="240"/>
        <end position="376"/>
    </location>
</feature>
<keyword evidence="3" id="KW-0677">Repeat</keyword>
<dbReference type="Pfam" id="PF08150">
    <property type="entry name" value="FerB"/>
    <property type="match status" value="1"/>
</dbReference>
<evidence type="ECO:0000256" key="5">
    <source>
        <dbReference type="ARBA" id="ARBA00023136"/>
    </source>
</evidence>
<feature type="compositionally biased region" description="Acidic residues" evidence="6">
    <location>
        <begin position="33"/>
        <end position="50"/>
    </location>
</feature>
<dbReference type="GO" id="GO:0001778">
    <property type="term" value="P:plasma membrane repair"/>
    <property type="evidence" value="ECO:0007669"/>
    <property type="project" value="TreeGrafter"/>
</dbReference>
<organism evidence="8 9">
    <name type="scientific">Phyllostomus discolor</name>
    <name type="common">pale spear-nosed bat</name>
    <dbReference type="NCBI Taxonomy" id="89673"/>
    <lineage>
        <taxon>Eukaryota</taxon>
        <taxon>Metazoa</taxon>
        <taxon>Chordata</taxon>
        <taxon>Craniata</taxon>
        <taxon>Vertebrata</taxon>
        <taxon>Euteleostomi</taxon>
        <taxon>Mammalia</taxon>
        <taxon>Eutheria</taxon>
        <taxon>Laurasiatheria</taxon>
        <taxon>Chiroptera</taxon>
        <taxon>Yangochiroptera</taxon>
        <taxon>Phyllostomidae</taxon>
        <taxon>Phyllostominae</taxon>
        <taxon>Phyllostomus</taxon>
    </lineage>
</organism>
<keyword evidence="5" id="KW-0472">Membrane</keyword>
<dbReference type="SMART" id="SM01202">
    <property type="entry name" value="FerI"/>
    <property type="match status" value="1"/>
</dbReference>
<dbReference type="InterPro" id="IPR012560">
    <property type="entry name" value="Ferlin_A-domain"/>
</dbReference>
<comment type="subcellular location">
    <subcellularLocation>
        <location evidence="1">Membrane</location>
        <topology evidence="1">Single-pass membrane protein</topology>
    </subcellularLocation>
</comment>
<dbReference type="PROSITE" id="PS50004">
    <property type="entry name" value="C2"/>
    <property type="match status" value="2"/>
</dbReference>
<dbReference type="InterPro" id="IPR037721">
    <property type="entry name" value="Ferlin"/>
</dbReference>
<gene>
    <name evidence="8" type="ORF">HJG60_004188</name>
</gene>
<dbReference type="Gene3D" id="2.60.40.150">
    <property type="entry name" value="C2 domain"/>
    <property type="match status" value="2"/>
</dbReference>
<dbReference type="InterPro" id="IPR035892">
    <property type="entry name" value="C2_domain_sf"/>
</dbReference>
<keyword evidence="4" id="KW-1133">Transmembrane helix</keyword>
<dbReference type="SMART" id="SM00239">
    <property type="entry name" value="C2"/>
    <property type="match status" value="2"/>
</dbReference>
<dbReference type="GO" id="GO:0030315">
    <property type="term" value="C:T-tubule"/>
    <property type="evidence" value="ECO:0007669"/>
    <property type="project" value="TreeGrafter"/>
</dbReference>
<dbReference type="InterPro" id="IPR037722">
    <property type="entry name" value="C2C_Ferlin"/>
</dbReference>
<dbReference type="GO" id="GO:0002280">
    <property type="term" value="P:monocyte activation involved in immune response"/>
    <property type="evidence" value="ECO:0007669"/>
    <property type="project" value="TreeGrafter"/>
</dbReference>
<dbReference type="GO" id="GO:0002281">
    <property type="term" value="P:macrophage activation involved in immune response"/>
    <property type="evidence" value="ECO:0007669"/>
    <property type="project" value="TreeGrafter"/>
</dbReference>